<dbReference type="Gene3D" id="2.30.30.100">
    <property type="match status" value="1"/>
</dbReference>
<dbReference type="GO" id="GO:0034719">
    <property type="term" value="C:SMN-Sm protein complex"/>
    <property type="evidence" value="ECO:0007669"/>
    <property type="project" value="InterPro"/>
</dbReference>
<sequence>MENSNNSDENKITESNAFLRERFLYLISTVCGGKKCEIRMFENTKVVGAIKAIDLNFENVIIEDLKTPAPTSSKTAMLRTSDILTMHFQQTKDT</sequence>
<dbReference type="AlphaFoldDB" id="A0AAV8VQU0"/>
<keyword evidence="2" id="KW-1185">Reference proteome</keyword>
<comment type="caution">
    <text evidence="1">The sequence shown here is derived from an EMBL/GenBank/DDBJ whole genome shotgun (WGS) entry which is preliminary data.</text>
</comment>
<gene>
    <name evidence="1" type="ORF">NQ315_005838</name>
</gene>
<name>A0AAV8VQU0_9CUCU</name>
<reference evidence="1 2" key="1">
    <citation type="journal article" date="2023" name="Insect Mol. Biol.">
        <title>Genome sequencing provides insights into the evolution of gene families encoding plant cell wall-degrading enzymes in longhorned beetles.</title>
        <authorList>
            <person name="Shin N.R."/>
            <person name="Okamura Y."/>
            <person name="Kirsch R."/>
            <person name="Pauchet Y."/>
        </authorList>
    </citation>
    <scope>NUCLEOTIDE SEQUENCE [LARGE SCALE GENOMIC DNA]</scope>
    <source>
        <strain evidence="1">EAD_L_NR</strain>
    </source>
</reference>
<dbReference type="GO" id="GO:0000387">
    <property type="term" value="P:spliceosomal snRNP assembly"/>
    <property type="evidence" value="ECO:0007669"/>
    <property type="project" value="TreeGrafter"/>
</dbReference>
<evidence type="ECO:0000313" key="2">
    <source>
        <dbReference type="Proteomes" id="UP001159042"/>
    </source>
</evidence>
<dbReference type="PANTHER" id="PTHR14679">
    <property type="entry name" value="GEM-ASSOCIATED PROTEIN 7"/>
    <property type="match status" value="1"/>
</dbReference>
<accession>A0AAV8VQU0</accession>
<evidence type="ECO:0008006" key="3">
    <source>
        <dbReference type="Google" id="ProtNLM"/>
    </source>
</evidence>
<protein>
    <recommendedName>
        <fullName evidence="3">LSM domain-containing protein</fullName>
    </recommendedName>
</protein>
<dbReference type="Pfam" id="PF11095">
    <property type="entry name" value="Gemin7"/>
    <property type="match status" value="1"/>
</dbReference>
<organism evidence="1 2">
    <name type="scientific">Exocentrus adspersus</name>
    <dbReference type="NCBI Taxonomy" id="1586481"/>
    <lineage>
        <taxon>Eukaryota</taxon>
        <taxon>Metazoa</taxon>
        <taxon>Ecdysozoa</taxon>
        <taxon>Arthropoda</taxon>
        <taxon>Hexapoda</taxon>
        <taxon>Insecta</taxon>
        <taxon>Pterygota</taxon>
        <taxon>Neoptera</taxon>
        <taxon>Endopterygota</taxon>
        <taxon>Coleoptera</taxon>
        <taxon>Polyphaga</taxon>
        <taxon>Cucujiformia</taxon>
        <taxon>Chrysomeloidea</taxon>
        <taxon>Cerambycidae</taxon>
        <taxon>Lamiinae</taxon>
        <taxon>Acanthocinini</taxon>
        <taxon>Exocentrus</taxon>
    </lineage>
</organism>
<evidence type="ECO:0000313" key="1">
    <source>
        <dbReference type="EMBL" id="KAJ8916831.1"/>
    </source>
</evidence>
<dbReference type="PANTHER" id="PTHR14679:SF1">
    <property type="entry name" value="GEM-ASSOCIATED PROTEIN 7"/>
    <property type="match status" value="1"/>
</dbReference>
<dbReference type="InterPro" id="IPR020338">
    <property type="entry name" value="SMN_gemin7"/>
</dbReference>
<dbReference type="EMBL" id="JANEYG010000039">
    <property type="protein sequence ID" value="KAJ8916831.1"/>
    <property type="molecule type" value="Genomic_DNA"/>
</dbReference>
<proteinExistence type="predicted"/>
<dbReference type="Proteomes" id="UP001159042">
    <property type="component" value="Unassembled WGS sequence"/>
</dbReference>